<dbReference type="InterPro" id="IPR016181">
    <property type="entry name" value="Acyl_CoA_acyltransferase"/>
</dbReference>
<dbReference type="CDD" id="cd04301">
    <property type="entry name" value="NAT_SF"/>
    <property type="match status" value="1"/>
</dbReference>
<dbReference type="PANTHER" id="PTHR13947:SF37">
    <property type="entry name" value="LD18367P"/>
    <property type="match status" value="1"/>
</dbReference>
<dbReference type="RefSeq" id="WP_379531317.1">
    <property type="nucleotide sequence ID" value="NZ_JBHSBI010000015.1"/>
</dbReference>
<feature type="domain" description="N-acetyltransferase" evidence="2">
    <location>
        <begin position="9"/>
        <end position="171"/>
    </location>
</feature>
<keyword evidence="1 3" id="KW-0808">Transferase</keyword>
<reference evidence="4" key="1">
    <citation type="journal article" date="2019" name="Int. J. Syst. Evol. Microbiol.">
        <title>The Global Catalogue of Microorganisms (GCM) 10K type strain sequencing project: providing services to taxonomists for standard genome sequencing and annotation.</title>
        <authorList>
            <consortium name="The Broad Institute Genomics Platform"/>
            <consortium name="The Broad Institute Genome Sequencing Center for Infectious Disease"/>
            <person name="Wu L."/>
            <person name="Ma J."/>
        </authorList>
    </citation>
    <scope>NUCLEOTIDE SEQUENCE [LARGE SCALE GENOMIC DNA]</scope>
    <source>
        <strain evidence="4">TBRC 1276</strain>
    </source>
</reference>
<proteinExistence type="predicted"/>
<sequence length="182" mass="20253">MSDRSIETMAIRRLGRPGDLGWVVMAHGEIYAAEFGWDTDFEALVARIVADYAADNDPAREAAWIAELDGRRVGCVFCVAADETTAQLRILLVDPAARGHRLGARLVDECIAFARRARYERMKLWTNHPLVAARTIYLSRGFRQVEQEQHHSFGVDLIGQVFELDLAATVPIADEASAEGVR</sequence>
<gene>
    <name evidence="3" type="ORF">ACFOY2_29340</name>
</gene>
<evidence type="ECO:0000256" key="1">
    <source>
        <dbReference type="ARBA" id="ARBA00022679"/>
    </source>
</evidence>
<keyword evidence="3" id="KW-0012">Acyltransferase</keyword>
<dbReference type="GO" id="GO:0016746">
    <property type="term" value="F:acyltransferase activity"/>
    <property type="evidence" value="ECO:0007669"/>
    <property type="project" value="UniProtKB-KW"/>
</dbReference>
<dbReference type="Gene3D" id="3.40.630.30">
    <property type="match status" value="1"/>
</dbReference>
<dbReference type="PANTHER" id="PTHR13947">
    <property type="entry name" value="GNAT FAMILY N-ACETYLTRANSFERASE"/>
    <property type="match status" value="1"/>
</dbReference>
<dbReference type="PROSITE" id="PS51186">
    <property type="entry name" value="GNAT"/>
    <property type="match status" value="1"/>
</dbReference>
<evidence type="ECO:0000259" key="2">
    <source>
        <dbReference type="PROSITE" id="PS51186"/>
    </source>
</evidence>
<comment type="caution">
    <text evidence="3">The sequence shown here is derived from an EMBL/GenBank/DDBJ whole genome shotgun (WGS) entry which is preliminary data.</text>
</comment>
<accession>A0ABV8GED3</accession>
<evidence type="ECO:0000313" key="4">
    <source>
        <dbReference type="Proteomes" id="UP001595851"/>
    </source>
</evidence>
<dbReference type="SUPFAM" id="SSF55729">
    <property type="entry name" value="Acyl-CoA N-acyltransferases (Nat)"/>
    <property type="match status" value="1"/>
</dbReference>
<name>A0ABV8GED3_9ACTN</name>
<dbReference type="Pfam" id="PF00583">
    <property type="entry name" value="Acetyltransf_1"/>
    <property type="match status" value="1"/>
</dbReference>
<keyword evidence="4" id="KW-1185">Reference proteome</keyword>
<dbReference type="EC" id="2.3.-.-" evidence="3"/>
<dbReference type="InterPro" id="IPR050769">
    <property type="entry name" value="NAT_camello-type"/>
</dbReference>
<dbReference type="EMBL" id="JBHSBI010000015">
    <property type="protein sequence ID" value="MFC4011365.1"/>
    <property type="molecule type" value="Genomic_DNA"/>
</dbReference>
<dbReference type="InterPro" id="IPR000182">
    <property type="entry name" value="GNAT_dom"/>
</dbReference>
<evidence type="ECO:0000313" key="3">
    <source>
        <dbReference type="EMBL" id="MFC4011365.1"/>
    </source>
</evidence>
<protein>
    <submittedName>
        <fullName evidence="3">GNAT family N-acetyltransferase</fullName>
        <ecNumber evidence="3">2.3.-.-</ecNumber>
    </submittedName>
</protein>
<dbReference type="Proteomes" id="UP001595851">
    <property type="component" value="Unassembled WGS sequence"/>
</dbReference>
<organism evidence="3 4">
    <name type="scientific">Nonomuraea purpurea</name>
    <dbReference type="NCBI Taxonomy" id="1849276"/>
    <lineage>
        <taxon>Bacteria</taxon>
        <taxon>Bacillati</taxon>
        <taxon>Actinomycetota</taxon>
        <taxon>Actinomycetes</taxon>
        <taxon>Streptosporangiales</taxon>
        <taxon>Streptosporangiaceae</taxon>
        <taxon>Nonomuraea</taxon>
    </lineage>
</organism>